<comment type="caution">
    <text evidence="2">The sequence shown here is derived from an EMBL/GenBank/DDBJ whole genome shotgun (WGS) entry which is preliminary data.</text>
</comment>
<protein>
    <submittedName>
        <fullName evidence="2">Uncharacterized protein</fullName>
    </submittedName>
</protein>
<reference evidence="2 3" key="1">
    <citation type="submission" date="2024-01" db="EMBL/GenBank/DDBJ databases">
        <authorList>
            <person name="Allen C."/>
            <person name="Tagirdzhanova G."/>
        </authorList>
    </citation>
    <scope>NUCLEOTIDE SEQUENCE [LARGE SCALE GENOMIC DNA]</scope>
</reference>
<dbReference type="Proteomes" id="UP001642482">
    <property type="component" value="Unassembled WGS sequence"/>
</dbReference>
<dbReference type="EMBL" id="CAWUHD010000123">
    <property type="protein sequence ID" value="CAK7233543.1"/>
    <property type="molecule type" value="Genomic_DNA"/>
</dbReference>
<keyword evidence="3" id="KW-1185">Reference proteome</keyword>
<proteinExistence type="predicted"/>
<evidence type="ECO:0000313" key="2">
    <source>
        <dbReference type="EMBL" id="CAK7233543.1"/>
    </source>
</evidence>
<feature type="region of interest" description="Disordered" evidence="1">
    <location>
        <begin position="24"/>
        <end position="62"/>
    </location>
</feature>
<feature type="compositionally biased region" description="Low complexity" evidence="1">
    <location>
        <begin position="32"/>
        <end position="59"/>
    </location>
</feature>
<organism evidence="2 3">
    <name type="scientific">Sporothrix eucalyptigena</name>
    <dbReference type="NCBI Taxonomy" id="1812306"/>
    <lineage>
        <taxon>Eukaryota</taxon>
        <taxon>Fungi</taxon>
        <taxon>Dikarya</taxon>
        <taxon>Ascomycota</taxon>
        <taxon>Pezizomycotina</taxon>
        <taxon>Sordariomycetes</taxon>
        <taxon>Sordariomycetidae</taxon>
        <taxon>Ophiostomatales</taxon>
        <taxon>Ophiostomataceae</taxon>
        <taxon>Sporothrix</taxon>
    </lineage>
</organism>
<sequence length="189" mass="20567">MSTLSLFTGPMTLLTASNSTLEVSTLRTQEPSTTQSTVTKATTVQQTELPTQPTASTPSTHHHLSLHSPTASLIYRCHHSATQAWTLAATAAQPVAWVIHHTVRLLFILSTYTLVLAQVVLQHCWQALCWACWWHLWACPPATRLRKKLYLELALAVMGPSGNGVLLVVLWPGWLVVGAGVWGLSLAAA</sequence>
<name>A0ABP0CNJ0_9PEZI</name>
<accession>A0ABP0CNJ0</accession>
<gene>
    <name evidence="2" type="ORF">SEUCBS140593_008637</name>
</gene>
<evidence type="ECO:0000256" key="1">
    <source>
        <dbReference type="SAM" id="MobiDB-lite"/>
    </source>
</evidence>
<evidence type="ECO:0000313" key="3">
    <source>
        <dbReference type="Proteomes" id="UP001642482"/>
    </source>
</evidence>